<evidence type="ECO:0000313" key="3">
    <source>
        <dbReference type="Proteomes" id="UP000673691"/>
    </source>
</evidence>
<evidence type="ECO:0000256" key="1">
    <source>
        <dbReference type="SAM" id="MobiDB-lite"/>
    </source>
</evidence>
<accession>A0A8H7ZNQ9</accession>
<feature type="compositionally biased region" description="Basic residues" evidence="1">
    <location>
        <begin position="83"/>
        <end position="97"/>
    </location>
</feature>
<reference evidence="2 3" key="1">
    <citation type="journal article" name="Sci. Rep.">
        <title>Genome-scale phylogenetic analyses confirm Olpidium as the closest living zoosporic fungus to the non-flagellated, terrestrial fungi.</title>
        <authorList>
            <person name="Chang Y."/>
            <person name="Rochon D."/>
            <person name="Sekimoto S."/>
            <person name="Wang Y."/>
            <person name="Chovatia M."/>
            <person name="Sandor L."/>
            <person name="Salamov A."/>
            <person name="Grigoriev I.V."/>
            <person name="Stajich J.E."/>
            <person name="Spatafora J.W."/>
        </authorList>
    </citation>
    <scope>NUCLEOTIDE SEQUENCE [LARGE SCALE GENOMIC DNA]</scope>
    <source>
        <strain evidence="2">S191</strain>
    </source>
</reference>
<organism evidence="2 3">
    <name type="scientific">Olpidium bornovanus</name>
    <dbReference type="NCBI Taxonomy" id="278681"/>
    <lineage>
        <taxon>Eukaryota</taxon>
        <taxon>Fungi</taxon>
        <taxon>Fungi incertae sedis</taxon>
        <taxon>Olpidiomycota</taxon>
        <taxon>Olpidiomycotina</taxon>
        <taxon>Olpidiomycetes</taxon>
        <taxon>Olpidiales</taxon>
        <taxon>Olpidiaceae</taxon>
        <taxon>Olpidium</taxon>
    </lineage>
</organism>
<protein>
    <submittedName>
        <fullName evidence="2">Uncharacterized protein</fullName>
    </submittedName>
</protein>
<proteinExistence type="predicted"/>
<feature type="region of interest" description="Disordered" evidence="1">
    <location>
        <begin position="157"/>
        <end position="227"/>
    </location>
</feature>
<feature type="compositionally biased region" description="Polar residues" evidence="1">
    <location>
        <begin position="41"/>
        <end position="52"/>
    </location>
</feature>
<feature type="compositionally biased region" description="Basic residues" evidence="1">
    <location>
        <begin position="1"/>
        <end position="10"/>
    </location>
</feature>
<feature type="region of interest" description="Disordered" evidence="1">
    <location>
        <begin position="38"/>
        <end position="111"/>
    </location>
</feature>
<dbReference type="AlphaFoldDB" id="A0A8H7ZNQ9"/>
<feature type="region of interest" description="Disordered" evidence="1">
    <location>
        <begin position="1"/>
        <end position="24"/>
    </location>
</feature>
<sequence length="227" mass="23846">MERLGRRWRPRSAGAAGYTRAGRTRRKKLLFVSGLVAGAGAQTSSPVSQAAGTQPAHGATNRTRRTFPGEPGSHAPLPVSSTTRRRIRGLQAHHLRGTGRTSERRFTDRGRRLPDVVNVKRASPESAAHAGGVAFPRPRDAVNRASARAPLAPTPRALPEAAHRPAAGTITNTRDWAPPNSRLADGSVGGGGGDSRRVVPPTKPDVVAAASEGGSKNKKTSHTLARA</sequence>
<keyword evidence="3" id="KW-1185">Reference proteome</keyword>
<dbReference type="Proteomes" id="UP000673691">
    <property type="component" value="Unassembled WGS sequence"/>
</dbReference>
<feature type="compositionally biased region" description="Basic and acidic residues" evidence="1">
    <location>
        <begin position="101"/>
        <end position="111"/>
    </location>
</feature>
<evidence type="ECO:0000313" key="2">
    <source>
        <dbReference type="EMBL" id="KAG5456716.1"/>
    </source>
</evidence>
<dbReference type="EMBL" id="JAEFCI010011272">
    <property type="protein sequence ID" value="KAG5456716.1"/>
    <property type="molecule type" value="Genomic_DNA"/>
</dbReference>
<gene>
    <name evidence="2" type="ORF">BJ554DRAFT_3458</name>
</gene>
<comment type="caution">
    <text evidence="2">The sequence shown here is derived from an EMBL/GenBank/DDBJ whole genome shotgun (WGS) entry which is preliminary data.</text>
</comment>
<name>A0A8H7ZNQ9_9FUNG</name>